<dbReference type="CDD" id="cd06529">
    <property type="entry name" value="S24_LexA-like"/>
    <property type="match status" value="1"/>
</dbReference>
<dbReference type="GO" id="GO:0006281">
    <property type="term" value="P:DNA repair"/>
    <property type="evidence" value="ECO:0007669"/>
    <property type="project" value="UniProtKB-KW"/>
</dbReference>
<dbReference type="GO" id="GO:0016787">
    <property type="term" value="F:hydrolase activity"/>
    <property type="evidence" value="ECO:0007669"/>
    <property type="project" value="UniProtKB-KW"/>
</dbReference>
<feature type="domain" description="HTH cro/C1-type" evidence="8">
    <location>
        <begin position="7"/>
        <end position="62"/>
    </location>
</feature>
<dbReference type="GO" id="GO:0003677">
    <property type="term" value="F:DNA binding"/>
    <property type="evidence" value="ECO:0007669"/>
    <property type="project" value="InterPro"/>
</dbReference>
<dbReference type="InterPro" id="IPR010982">
    <property type="entry name" value="Lambda_DNA-bd_dom_sf"/>
</dbReference>
<name>A0A1Y4T6K0_9FIRM</name>
<dbReference type="InterPro" id="IPR015927">
    <property type="entry name" value="Peptidase_S24_S26A/B/C"/>
</dbReference>
<dbReference type="Gene3D" id="1.10.260.40">
    <property type="entry name" value="lambda repressor-like DNA-binding domains"/>
    <property type="match status" value="1"/>
</dbReference>
<dbReference type="PANTHER" id="PTHR33516">
    <property type="entry name" value="LEXA REPRESSOR"/>
    <property type="match status" value="1"/>
</dbReference>
<keyword evidence="10" id="KW-1185">Reference proteome</keyword>
<evidence type="ECO:0000256" key="1">
    <source>
        <dbReference type="ARBA" id="ARBA00007484"/>
    </source>
</evidence>
<keyword evidence="4 7" id="KW-0068">Autocatalytic cleavage</keyword>
<accession>A0A1Y4T6K0</accession>
<dbReference type="SUPFAM" id="SSF47413">
    <property type="entry name" value="lambda repressor-like DNA-binding domains"/>
    <property type="match status" value="1"/>
</dbReference>
<dbReference type="OrthoDB" id="9802364at2"/>
<sequence>MELKDIIKEYKNRYHMNNKELAEQFGVSHNTVCRWLRGEIKSLQDDTAQRMSSIMGFDVQSFLQGTVVDLKKPVLGMVKAGYDMFLDQDYLGEEIVSSEEYKSGDFFLKVKGDSMKDSGIIEGSLVYVKATNVVRNGDIAVVCVDDEVTIKFYEKRKDEIALIPSNSSYETKVFNPKEVSKHNIKIIGKVLFCKTTF</sequence>
<comment type="similarity">
    <text evidence="1 7">Belongs to the peptidase S24 family.</text>
</comment>
<evidence type="ECO:0000256" key="5">
    <source>
        <dbReference type="ARBA" id="ARBA00023204"/>
    </source>
</evidence>
<evidence type="ECO:0000256" key="6">
    <source>
        <dbReference type="ARBA" id="ARBA00023236"/>
    </source>
</evidence>
<dbReference type="AlphaFoldDB" id="A0A1Y4T6K0"/>
<evidence type="ECO:0000259" key="8">
    <source>
        <dbReference type="PROSITE" id="PS50943"/>
    </source>
</evidence>
<dbReference type="Pfam" id="PF00717">
    <property type="entry name" value="Peptidase_S24"/>
    <property type="match status" value="1"/>
</dbReference>
<dbReference type="PROSITE" id="PS50943">
    <property type="entry name" value="HTH_CROC1"/>
    <property type="match status" value="1"/>
</dbReference>
<dbReference type="Gene3D" id="2.10.109.10">
    <property type="entry name" value="Umud Fragment, subunit A"/>
    <property type="match status" value="1"/>
</dbReference>
<dbReference type="InterPro" id="IPR036286">
    <property type="entry name" value="LexA/Signal_pep-like_sf"/>
</dbReference>
<dbReference type="InterPro" id="IPR050077">
    <property type="entry name" value="LexA_repressor"/>
</dbReference>
<dbReference type="Proteomes" id="UP000195305">
    <property type="component" value="Unassembled WGS sequence"/>
</dbReference>
<evidence type="ECO:0000313" key="10">
    <source>
        <dbReference type="Proteomes" id="UP000195305"/>
    </source>
</evidence>
<proteinExistence type="inferred from homology"/>
<dbReference type="InterPro" id="IPR001387">
    <property type="entry name" value="Cro/C1-type_HTH"/>
</dbReference>
<dbReference type="InterPro" id="IPR039418">
    <property type="entry name" value="LexA-like"/>
</dbReference>
<evidence type="ECO:0000313" key="9">
    <source>
        <dbReference type="EMBL" id="OUQ36583.1"/>
    </source>
</evidence>
<keyword evidence="6" id="KW-0742">SOS response</keyword>
<evidence type="ECO:0000256" key="7">
    <source>
        <dbReference type="RuleBase" id="RU003991"/>
    </source>
</evidence>
<comment type="caution">
    <text evidence="9">The sequence shown here is derived from an EMBL/GenBank/DDBJ whole genome shotgun (WGS) entry which is preliminary data.</text>
</comment>
<keyword evidence="5" id="KW-0234">DNA repair</keyword>
<gene>
    <name evidence="9" type="ORF">B5E75_00135</name>
</gene>
<dbReference type="GO" id="GO:0009432">
    <property type="term" value="P:SOS response"/>
    <property type="evidence" value="ECO:0007669"/>
    <property type="project" value="UniProtKB-KW"/>
</dbReference>
<dbReference type="PANTHER" id="PTHR33516:SF2">
    <property type="entry name" value="LEXA REPRESSOR-RELATED"/>
    <property type="match status" value="1"/>
</dbReference>
<dbReference type="InterPro" id="IPR006197">
    <property type="entry name" value="Peptidase_S24_LexA"/>
</dbReference>
<evidence type="ECO:0000256" key="2">
    <source>
        <dbReference type="ARBA" id="ARBA00022763"/>
    </source>
</evidence>
<dbReference type="SUPFAM" id="SSF51306">
    <property type="entry name" value="LexA/Signal peptidase"/>
    <property type="match status" value="1"/>
</dbReference>
<dbReference type="PRINTS" id="PR00726">
    <property type="entry name" value="LEXASERPTASE"/>
</dbReference>
<keyword evidence="3 7" id="KW-0378">Hydrolase</keyword>
<dbReference type="CDD" id="cd00093">
    <property type="entry name" value="HTH_XRE"/>
    <property type="match status" value="1"/>
</dbReference>
<organism evidence="9 10">
    <name type="scientific">Massilimicrobiota timonensis</name>
    <dbReference type="NCBI Taxonomy" id="1776392"/>
    <lineage>
        <taxon>Bacteria</taxon>
        <taxon>Bacillati</taxon>
        <taxon>Bacillota</taxon>
        <taxon>Erysipelotrichia</taxon>
        <taxon>Erysipelotrichales</taxon>
        <taxon>Erysipelotrichaceae</taxon>
        <taxon>Massilimicrobiota</taxon>
    </lineage>
</organism>
<evidence type="ECO:0000256" key="3">
    <source>
        <dbReference type="ARBA" id="ARBA00022801"/>
    </source>
</evidence>
<protein>
    <recommendedName>
        <fullName evidence="8">HTH cro/C1-type domain-containing protein</fullName>
    </recommendedName>
</protein>
<dbReference type="EMBL" id="NFLJ01000001">
    <property type="protein sequence ID" value="OUQ36583.1"/>
    <property type="molecule type" value="Genomic_DNA"/>
</dbReference>
<dbReference type="GO" id="GO:0006355">
    <property type="term" value="P:regulation of DNA-templated transcription"/>
    <property type="evidence" value="ECO:0007669"/>
    <property type="project" value="InterPro"/>
</dbReference>
<dbReference type="Pfam" id="PF01381">
    <property type="entry name" value="HTH_3"/>
    <property type="match status" value="1"/>
</dbReference>
<reference evidence="9 10" key="1">
    <citation type="journal article" date="2018" name="BMC Genomics">
        <title>Whole genome sequencing and function prediction of 133 gut anaerobes isolated from chicken caecum in pure cultures.</title>
        <authorList>
            <person name="Medvecky M."/>
            <person name="Cejkova D."/>
            <person name="Polansky O."/>
            <person name="Karasova D."/>
            <person name="Kubasova T."/>
            <person name="Cizek A."/>
            <person name="Rychlik I."/>
        </authorList>
    </citation>
    <scope>NUCLEOTIDE SEQUENCE [LARGE SCALE GENOMIC DNA]</scope>
    <source>
        <strain evidence="9 10">An13</strain>
    </source>
</reference>
<keyword evidence="2" id="KW-0227">DNA damage</keyword>
<dbReference type="RefSeq" id="WP_087356801.1">
    <property type="nucleotide sequence ID" value="NZ_NFLJ01000001.1"/>
</dbReference>
<evidence type="ECO:0000256" key="4">
    <source>
        <dbReference type="ARBA" id="ARBA00022813"/>
    </source>
</evidence>